<dbReference type="EMBL" id="QDEB01123579">
    <property type="protein sequence ID" value="RZB39983.1"/>
    <property type="molecule type" value="Genomic_DNA"/>
</dbReference>
<dbReference type="Proteomes" id="UP000292052">
    <property type="component" value="Unassembled WGS sequence"/>
</dbReference>
<organism evidence="4 5">
    <name type="scientific">Asbolus verrucosus</name>
    <name type="common">Desert ironclad beetle</name>
    <dbReference type="NCBI Taxonomy" id="1661398"/>
    <lineage>
        <taxon>Eukaryota</taxon>
        <taxon>Metazoa</taxon>
        <taxon>Ecdysozoa</taxon>
        <taxon>Arthropoda</taxon>
        <taxon>Hexapoda</taxon>
        <taxon>Insecta</taxon>
        <taxon>Pterygota</taxon>
        <taxon>Neoptera</taxon>
        <taxon>Endopterygota</taxon>
        <taxon>Coleoptera</taxon>
        <taxon>Polyphaga</taxon>
        <taxon>Cucujiformia</taxon>
        <taxon>Tenebrionidae</taxon>
        <taxon>Pimeliinae</taxon>
        <taxon>Asbolus</taxon>
    </lineage>
</organism>
<proteinExistence type="predicted"/>
<evidence type="ECO:0000313" key="5">
    <source>
        <dbReference type="Proteomes" id="UP000292052"/>
    </source>
</evidence>
<feature type="compositionally biased region" description="Basic and acidic residues" evidence="2">
    <location>
        <begin position="168"/>
        <end position="192"/>
    </location>
</feature>
<gene>
    <name evidence="4" type="ORF">BDFB_005310</name>
</gene>
<keyword evidence="1" id="KW-0175">Coiled coil</keyword>
<name>A0A482V9V7_ASBVE</name>
<feature type="compositionally biased region" description="Basic and acidic residues" evidence="2">
    <location>
        <begin position="94"/>
        <end position="103"/>
    </location>
</feature>
<feature type="coiled-coil region" evidence="1">
    <location>
        <begin position="712"/>
        <end position="739"/>
    </location>
</feature>
<dbReference type="GO" id="GO:0005789">
    <property type="term" value="C:endoplasmic reticulum membrane"/>
    <property type="evidence" value="ECO:0007669"/>
    <property type="project" value="TreeGrafter"/>
</dbReference>
<accession>A0A482V9V7</accession>
<dbReference type="STRING" id="1661398.A0A482V9V7"/>
<feature type="coiled-coil region" evidence="1">
    <location>
        <begin position="299"/>
        <end position="386"/>
    </location>
</feature>
<dbReference type="OrthoDB" id="5875463at2759"/>
<evidence type="ECO:0000256" key="1">
    <source>
        <dbReference type="SAM" id="Coils"/>
    </source>
</evidence>
<keyword evidence="3" id="KW-0472">Membrane</keyword>
<evidence type="ECO:0000256" key="2">
    <source>
        <dbReference type="SAM" id="MobiDB-lite"/>
    </source>
</evidence>
<protein>
    <submittedName>
        <fullName evidence="4">Ribosome-binding protein 1-like</fullName>
    </submittedName>
</protein>
<dbReference type="AlphaFoldDB" id="A0A482V9V7"/>
<keyword evidence="3" id="KW-0812">Transmembrane</keyword>
<comment type="caution">
    <text evidence="4">The sequence shown here is derived from an EMBL/GenBank/DDBJ whole genome shotgun (WGS) entry which is preliminary data.</text>
</comment>
<keyword evidence="3" id="KW-1133">Transmembrane helix</keyword>
<dbReference type="PANTHER" id="PTHR18939:SF4">
    <property type="entry name" value="RIBOSOME-BINDING PROTEIN 1"/>
    <property type="match status" value="1"/>
</dbReference>
<feature type="region of interest" description="Disordered" evidence="2">
    <location>
        <begin position="168"/>
        <end position="237"/>
    </location>
</feature>
<dbReference type="PANTHER" id="PTHR18939">
    <property type="entry name" value="RIBOSOME BINDING PROTEIN-1"/>
    <property type="match status" value="1"/>
</dbReference>
<feature type="transmembrane region" description="Helical" evidence="3">
    <location>
        <begin position="6"/>
        <end position="24"/>
    </location>
</feature>
<sequence length="824" mass="95401">MDIQTPFIFLSLFSLASVLLIFIYKFGIKEKSYEEALAEQRHQTHILLGTKPKSKEKKNKKTTKKVKEKSMGESEVVNNPEKSEPATSESNGEGQKKPHVEFKEVPEEVSVKNVAVKKQAKKEKVRPILMHKEKVDSEIGKFVSEDNILPLNHFEELHPKDDFELFRSNGVKEKEETEKNPAAKSSKTEADVQKQPAKKSAEAVLPTQQKENNPPVAPSINGFIGNAGKEKKKKKSEFNTLQQLAGDGNGPNMSVLLNLVRKAELSRSEVQILIDLLLNKQHEAPAVLDEWSEGKSDPVQKLKKQLAEKEKLLLEEQQVVAGAQTKLREIRAEHQAEKTMLQQKIRNLDEVCHAKQVEANRLLQQVQQLQAQIKEEMMKSHKLREEHAAMQMQRQQIDMRLAQAQESDVLISQLQNEAQELSTINNQLRMELTRLDEENCAEKDRNQSFIVQLNNFQKELEQTTDRNQQLEESRLEAEQELETVLNERSDLKSELSHLNSVLQQQNEEIRRLEHGKKQYQDELQKHKEESSKLITQLKSDIQTLQEENMQIQATQMNGSLQENKHEVEILNLHNELSSMKTQLSQAEKKNEAELKAANATVAKLQSELGELKVKLEEEKTRLEEQKVKNNELRTKNWKVMEALNAAESRIKSNTADKDIHREFIQRLFPEIKELESTNSDIDCEKYIKKYIDDLRKQNTRDSDDVYQLKSQLQHYKNVIDNTEKMLNKLQKHIEQEEINWRMQLAAKTAELESLKESYSQEVGAKRCNIAMTPIQFQEKLTQLETELRDEQEEKQRIITQFQEFKNSSQNELQKLPEVCVLPYV</sequence>
<evidence type="ECO:0000313" key="4">
    <source>
        <dbReference type="EMBL" id="RZB39983.1"/>
    </source>
</evidence>
<evidence type="ECO:0000256" key="3">
    <source>
        <dbReference type="SAM" id="Phobius"/>
    </source>
</evidence>
<feature type="compositionally biased region" description="Basic residues" evidence="2">
    <location>
        <begin position="52"/>
        <end position="67"/>
    </location>
</feature>
<feature type="coiled-coil region" evidence="1">
    <location>
        <begin position="411"/>
        <end position="635"/>
    </location>
</feature>
<dbReference type="InterPro" id="IPR040248">
    <property type="entry name" value="RRBP1"/>
</dbReference>
<reference evidence="4 5" key="1">
    <citation type="submission" date="2017-03" db="EMBL/GenBank/DDBJ databases">
        <title>Genome of the blue death feigning beetle - Asbolus verrucosus.</title>
        <authorList>
            <person name="Rider S.D."/>
        </authorList>
    </citation>
    <scope>NUCLEOTIDE SEQUENCE [LARGE SCALE GENOMIC DNA]</scope>
    <source>
        <strain evidence="4">Butters</strain>
        <tissue evidence="4">Head and leg muscle</tissue>
    </source>
</reference>
<keyword evidence="5" id="KW-1185">Reference proteome</keyword>
<feature type="region of interest" description="Disordered" evidence="2">
    <location>
        <begin position="44"/>
        <end position="103"/>
    </location>
</feature>